<evidence type="ECO:0000259" key="10">
    <source>
        <dbReference type="PROSITE" id="PS50850"/>
    </source>
</evidence>
<feature type="transmembrane region" description="Helical" evidence="9">
    <location>
        <begin position="361"/>
        <end position="386"/>
    </location>
</feature>
<evidence type="ECO:0000256" key="1">
    <source>
        <dbReference type="ARBA" id="ARBA00004651"/>
    </source>
</evidence>
<evidence type="ECO:0000256" key="9">
    <source>
        <dbReference type="SAM" id="Phobius"/>
    </source>
</evidence>
<gene>
    <name evidence="11" type="ORF">RM445_20260</name>
</gene>
<dbReference type="NCBIfam" id="TIGR00879">
    <property type="entry name" value="SP"/>
    <property type="match status" value="1"/>
</dbReference>
<evidence type="ECO:0000313" key="12">
    <source>
        <dbReference type="Proteomes" id="UP001183202"/>
    </source>
</evidence>
<evidence type="ECO:0000256" key="6">
    <source>
        <dbReference type="ARBA" id="ARBA00022989"/>
    </source>
</evidence>
<accession>A0ABU2NFT8</accession>
<keyword evidence="5 9" id="KW-0812">Transmembrane</keyword>
<evidence type="ECO:0000256" key="5">
    <source>
        <dbReference type="ARBA" id="ARBA00022692"/>
    </source>
</evidence>
<feature type="transmembrane region" description="Helical" evidence="9">
    <location>
        <begin position="398"/>
        <end position="421"/>
    </location>
</feature>
<evidence type="ECO:0000256" key="2">
    <source>
        <dbReference type="ARBA" id="ARBA00010992"/>
    </source>
</evidence>
<feature type="transmembrane region" description="Helical" evidence="9">
    <location>
        <begin position="264"/>
        <end position="286"/>
    </location>
</feature>
<feature type="transmembrane region" description="Helical" evidence="9">
    <location>
        <begin position="152"/>
        <end position="174"/>
    </location>
</feature>
<dbReference type="SUPFAM" id="SSF103473">
    <property type="entry name" value="MFS general substrate transporter"/>
    <property type="match status" value="1"/>
</dbReference>
<dbReference type="InterPro" id="IPR020846">
    <property type="entry name" value="MFS_dom"/>
</dbReference>
<protein>
    <submittedName>
        <fullName evidence="11">Sugar porter family MFS transporter</fullName>
    </submittedName>
</protein>
<dbReference type="Proteomes" id="UP001183202">
    <property type="component" value="Unassembled WGS sequence"/>
</dbReference>
<evidence type="ECO:0000313" key="11">
    <source>
        <dbReference type="EMBL" id="MDT0351863.1"/>
    </source>
</evidence>
<reference evidence="12" key="1">
    <citation type="submission" date="2023-07" db="EMBL/GenBank/DDBJ databases">
        <title>30 novel species of actinomycetes from the DSMZ collection.</title>
        <authorList>
            <person name="Nouioui I."/>
        </authorList>
    </citation>
    <scope>NUCLEOTIDE SEQUENCE [LARGE SCALE GENOMIC DNA]</scope>
    <source>
        <strain evidence="12">DSM 45834</strain>
    </source>
</reference>
<dbReference type="CDD" id="cd17359">
    <property type="entry name" value="MFS_XylE_like"/>
    <property type="match status" value="1"/>
</dbReference>
<dbReference type="PANTHER" id="PTHR48020">
    <property type="entry name" value="PROTON MYO-INOSITOL COTRANSPORTER"/>
    <property type="match status" value="1"/>
</dbReference>
<feature type="transmembrane region" description="Helical" evidence="9">
    <location>
        <begin position="21"/>
        <end position="42"/>
    </location>
</feature>
<feature type="domain" description="Major facilitator superfamily (MFS) profile" evidence="10">
    <location>
        <begin position="24"/>
        <end position="453"/>
    </location>
</feature>
<sequence length="470" mass="50534">MHKPGSVKLPPLTAGPHQRRLDLVTIVATFGGLLFGYDTGVINGALEPMKADLGLNATGEGLVTSTLLLGAAIGALVCGKLNDVLGRKKTLIILAVLFFVGTLGGVFAPNLEVMIPSRVILGFAVGGASVTVPVYLAELAPTERRGSLAGRGELAIVIGQMLAFIMNAIIGNVWGEHEGVWRYMLAVAALPAIALFVGMMSMPESPRWLISKGRHDEALSVLMQVRSPERARAEMEEVEFLAAEEEEAHLGGWSDLKVPWIRRIFIAGIGVAIFQQATGINSIMYYGTQVLTRAGFSASAALIANVANGVLAVVGSAICLFFLMDRVPRRTLIIGGFIATTSAHALIVISAFLLPEGLTKAFVILFFMVLFVFCMQLALNIPVWVIISEMFPLRLRGLGMGVCVLCLWVANAVIAFLFPIIVEAIRIEGAFLVFVVLGLIAIAFLKVFLPETKDRSLEELEERFAAGQFK</sequence>
<feature type="transmembrane region" description="Helical" evidence="9">
    <location>
        <begin position="120"/>
        <end position="140"/>
    </location>
</feature>
<keyword evidence="4" id="KW-1003">Cell membrane</keyword>
<feature type="transmembrane region" description="Helical" evidence="9">
    <location>
        <begin position="91"/>
        <end position="108"/>
    </location>
</feature>
<dbReference type="EMBL" id="JAVREJ010000015">
    <property type="protein sequence ID" value="MDT0351863.1"/>
    <property type="molecule type" value="Genomic_DNA"/>
</dbReference>
<feature type="transmembrane region" description="Helical" evidence="9">
    <location>
        <begin position="331"/>
        <end position="355"/>
    </location>
</feature>
<dbReference type="RefSeq" id="WP_311558490.1">
    <property type="nucleotide sequence ID" value="NZ_JAVREJ010000015.1"/>
</dbReference>
<keyword evidence="6 9" id="KW-1133">Transmembrane helix</keyword>
<dbReference type="Pfam" id="PF00083">
    <property type="entry name" value="Sugar_tr"/>
    <property type="match status" value="1"/>
</dbReference>
<feature type="transmembrane region" description="Helical" evidence="9">
    <location>
        <begin position="427"/>
        <end position="449"/>
    </location>
</feature>
<feature type="transmembrane region" description="Helical" evidence="9">
    <location>
        <begin position="180"/>
        <end position="202"/>
    </location>
</feature>
<evidence type="ECO:0000256" key="7">
    <source>
        <dbReference type="ARBA" id="ARBA00023136"/>
    </source>
</evidence>
<evidence type="ECO:0000256" key="3">
    <source>
        <dbReference type="ARBA" id="ARBA00022448"/>
    </source>
</evidence>
<name>A0ABU2NFT8_9PSEU</name>
<evidence type="ECO:0000256" key="8">
    <source>
        <dbReference type="RuleBase" id="RU003346"/>
    </source>
</evidence>
<organism evidence="11 12">
    <name type="scientific">Pseudonocardia charpentierae</name>
    <dbReference type="NCBI Taxonomy" id="3075545"/>
    <lineage>
        <taxon>Bacteria</taxon>
        <taxon>Bacillati</taxon>
        <taxon>Actinomycetota</taxon>
        <taxon>Actinomycetes</taxon>
        <taxon>Pseudonocardiales</taxon>
        <taxon>Pseudonocardiaceae</taxon>
        <taxon>Pseudonocardia</taxon>
    </lineage>
</organism>
<keyword evidence="7 9" id="KW-0472">Membrane</keyword>
<dbReference type="PANTHER" id="PTHR48020:SF12">
    <property type="entry name" value="PROTON MYO-INOSITOL COTRANSPORTER"/>
    <property type="match status" value="1"/>
</dbReference>
<dbReference type="PROSITE" id="PS00217">
    <property type="entry name" value="SUGAR_TRANSPORT_2"/>
    <property type="match status" value="1"/>
</dbReference>
<dbReference type="PROSITE" id="PS50850">
    <property type="entry name" value="MFS"/>
    <property type="match status" value="1"/>
</dbReference>
<dbReference type="PRINTS" id="PR00171">
    <property type="entry name" value="SUGRTRNSPORT"/>
</dbReference>
<comment type="subcellular location">
    <subcellularLocation>
        <location evidence="1">Cell membrane</location>
        <topology evidence="1">Multi-pass membrane protein</topology>
    </subcellularLocation>
</comment>
<dbReference type="InterPro" id="IPR047984">
    <property type="entry name" value="XylE-like"/>
</dbReference>
<evidence type="ECO:0000256" key="4">
    <source>
        <dbReference type="ARBA" id="ARBA00022475"/>
    </source>
</evidence>
<dbReference type="InterPro" id="IPR005828">
    <property type="entry name" value="MFS_sugar_transport-like"/>
</dbReference>
<dbReference type="InterPro" id="IPR050814">
    <property type="entry name" value="Myo-inositol_Transporter"/>
</dbReference>
<feature type="transmembrane region" description="Helical" evidence="9">
    <location>
        <begin position="62"/>
        <end position="79"/>
    </location>
</feature>
<proteinExistence type="inferred from homology"/>
<dbReference type="InterPro" id="IPR003663">
    <property type="entry name" value="Sugar/inositol_transpt"/>
</dbReference>
<feature type="transmembrane region" description="Helical" evidence="9">
    <location>
        <begin position="298"/>
        <end position="324"/>
    </location>
</feature>
<dbReference type="InterPro" id="IPR005829">
    <property type="entry name" value="Sugar_transporter_CS"/>
</dbReference>
<comment type="caution">
    <text evidence="11">The sequence shown here is derived from an EMBL/GenBank/DDBJ whole genome shotgun (WGS) entry which is preliminary data.</text>
</comment>
<keyword evidence="3 8" id="KW-0813">Transport</keyword>
<keyword evidence="12" id="KW-1185">Reference proteome</keyword>
<comment type="similarity">
    <text evidence="2 8">Belongs to the major facilitator superfamily. Sugar transporter (TC 2.A.1.1) family.</text>
</comment>
<dbReference type="InterPro" id="IPR036259">
    <property type="entry name" value="MFS_trans_sf"/>
</dbReference>
<dbReference type="Gene3D" id="1.20.1250.20">
    <property type="entry name" value="MFS general substrate transporter like domains"/>
    <property type="match status" value="1"/>
</dbReference>